<proteinExistence type="predicted"/>
<organism evidence="1">
    <name type="scientific">Microvirga ossetica</name>
    <dbReference type="NCBI Taxonomy" id="1882682"/>
    <lineage>
        <taxon>Bacteria</taxon>
        <taxon>Pseudomonadati</taxon>
        <taxon>Pseudomonadota</taxon>
        <taxon>Alphaproteobacteria</taxon>
        <taxon>Hyphomicrobiales</taxon>
        <taxon>Methylobacteriaceae</taxon>
        <taxon>Microvirga</taxon>
    </lineage>
</organism>
<protein>
    <submittedName>
        <fullName evidence="1">Uncharacterized protein</fullName>
    </submittedName>
</protein>
<dbReference type="RefSeq" id="WP_099515060.1">
    <property type="nucleotide sequence ID" value="NZ_CP016619.1"/>
</dbReference>
<gene>
    <name evidence="1" type="ORF">BB934_38410</name>
</gene>
<name>A0A1B2EVZ2_9HYPH</name>
<dbReference type="EMBL" id="CP016619">
    <property type="protein sequence ID" value="ANY84127.1"/>
    <property type="molecule type" value="Genomic_DNA"/>
</dbReference>
<reference evidence="1" key="1">
    <citation type="submission" date="2016-07" db="EMBL/GenBank/DDBJ databases">
        <title>Microvirga ossetica sp. nov. a new species of rhizobia isolated from root nodules of the legume species Vicia alpestris Steven originated from North Ossetia region in the Caucasus.</title>
        <authorList>
            <person name="Safronova V.I."/>
            <person name="Kuznetsova I.G."/>
            <person name="Sazanova A.L."/>
            <person name="Belimov A."/>
            <person name="Andronov E."/>
            <person name="Osledkin Y.S."/>
            <person name="Onishchuk O.P."/>
            <person name="Kurchak O.N."/>
            <person name="Shaposhnikov A.I."/>
            <person name="Willems A."/>
            <person name="Tikhonovich I.A."/>
        </authorList>
    </citation>
    <scope>NUCLEOTIDE SEQUENCE [LARGE SCALE GENOMIC DNA]</scope>
    <source>
        <strain evidence="1">V5/3M</strain>
        <plasmid evidence="1">unnamed2</plasmid>
    </source>
</reference>
<geneLocation type="plasmid" evidence="1">
    <name>unnamed2</name>
</geneLocation>
<dbReference type="OrthoDB" id="7647056at2"/>
<sequence>MVEFSASSLDELYRHELSSIEFQIYFAGVKRELLTNEAVAATIVTHVMQSKDSRPDAVNIFGLLLDEARMGIENDSPYGEVFLKNAERAIEAQIAAGACGPLHLMNVAALYRRAGLPVPDILIIDPVGADMPAEVPVPDLDDTLATLAAEIKAEGGGPYEFFNGLHEMTAGMSEEMQAGFVNHLASLDDPIFERCALYWLLSGPSLVQEAAAVGLHAKLKRTSLQVEILFYLPIIRGWLPASNTRAIVDDIGKLARRKDLFDALGHDKVEPIVGDIMASVTDGAGAQSISIVGKRNNQTFIAMLLLKTGYGIKDAFVIRCRSKREANSIVSYTRQEANSIRIDRMTAELLLEAALADGMDNGYMPAPGFIDVMEACDLNGLRPQERDLQALLDYADPQREVQNATPVKLDLMLNDDKALDALLPLIDSWFEDTGETRNIMRRSRSARTLETKIWAFLEGRREIWARRFLQTAIILRSAKKKDQSKTLTAAAFALMQKHPLQDIPLMEDIVFTTLEAGGARL</sequence>
<dbReference type="KEGG" id="moc:BB934_38410"/>
<accession>A0A1B2EVZ2</accession>
<evidence type="ECO:0000313" key="1">
    <source>
        <dbReference type="EMBL" id="ANY84127.1"/>
    </source>
</evidence>
<keyword evidence="1" id="KW-0614">Plasmid</keyword>
<dbReference type="AlphaFoldDB" id="A0A1B2EVZ2"/>